<accession>A0ACA9ME05</accession>
<reference evidence="1" key="1">
    <citation type="submission" date="2021-06" db="EMBL/GenBank/DDBJ databases">
        <authorList>
            <person name="Kallberg Y."/>
            <person name="Tangrot J."/>
            <person name="Rosling A."/>
        </authorList>
    </citation>
    <scope>NUCLEOTIDE SEQUENCE</scope>
    <source>
        <strain evidence="1">AU212A</strain>
    </source>
</reference>
<protein>
    <submittedName>
        <fullName evidence="1">10821_t:CDS:1</fullName>
    </submittedName>
</protein>
<feature type="non-terminal residue" evidence="1">
    <location>
        <position position="113"/>
    </location>
</feature>
<organism evidence="1 2">
    <name type="scientific">Scutellospora calospora</name>
    <dbReference type="NCBI Taxonomy" id="85575"/>
    <lineage>
        <taxon>Eukaryota</taxon>
        <taxon>Fungi</taxon>
        <taxon>Fungi incertae sedis</taxon>
        <taxon>Mucoromycota</taxon>
        <taxon>Glomeromycotina</taxon>
        <taxon>Glomeromycetes</taxon>
        <taxon>Diversisporales</taxon>
        <taxon>Gigasporaceae</taxon>
        <taxon>Scutellospora</taxon>
    </lineage>
</organism>
<sequence>MNGQANGTIPQGLLGQTNVNQHQRRINIVGQNPRTQRDENQLTNTFSTIQQHLFEGSAILFEGSNNPETPPQRNIEIEIETGNLLRERDENYTETVSEKEVEKLKDLTELQKA</sequence>
<dbReference type="Proteomes" id="UP000789860">
    <property type="component" value="Unassembled WGS sequence"/>
</dbReference>
<proteinExistence type="predicted"/>
<gene>
    <name evidence="1" type="ORF">SCALOS_LOCUS6222</name>
</gene>
<name>A0ACA9ME05_9GLOM</name>
<keyword evidence="2" id="KW-1185">Reference proteome</keyword>
<evidence type="ECO:0000313" key="2">
    <source>
        <dbReference type="Proteomes" id="UP000789860"/>
    </source>
</evidence>
<comment type="caution">
    <text evidence="1">The sequence shown here is derived from an EMBL/GenBank/DDBJ whole genome shotgun (WGS) entry which is preliminary data.</text>
</comment>
<evidence type="ECO:0000313" key="1">
    <source>
        <dbReference type="EMBL" id="CAG8581470.1"/>
    </source>
</evidence>
<dbReference type="EMBL" id="CAJVPM010011484">
    <property type="protein sequence ID" value="CAG8581470.1"/>
    <property type="molecule type" value="Genomic_DNA"/>
</dbReference>